<dbReference type="SMART" id="SM00451">
    <property type="entry name" value="ZnF_U1"/>
    <property type="match status" value="5"/>
</dbReference>
<keyword evidence="5" id="KW-1185">Reference proteome</keyword>
<dbReference type="InterPro" id="IPR052644">
    <property type="entry name" value="ZMAT3"/>
</dbReference>
<accession>A0AAD8VFQ1</accession>
<feature type="compositionally biased region" description="Basic residues" evidence="1">
    <location>
        <begin position="531"/>
        <end position="541"/>
    </location>
</feature>
<name>A0AAD8VFQ1_LOLMU</name>
<protein>
    <recommendedName>
        <fullName evidence="6">C2H2-type domain-containing protein</fullName>
    </recommendedName>
</protein>
<feature type="domain" description="C2H2-type" evidence="2">
    <location>
        <begin position="279"/>
        <end position="303"/>
    </location>
</feature>
<dbReference type="PANTHER" id="PTHR46786">
    <property type="entry name" value="ZINC FINGER MATRIN-TYPE PROTEIN 3"/>
    <property type="match status" value="1"/>
</dbReference>
<evidence type="ECO:0000313" key="4">
    <source>
        <dbReference type="EMBL" id="KAK1603411.1"/>
    </source>
</evidence>
<dbReference type="EMBL" id="JAUUTY010000051">
    <property type="protein sequence ID" value="KAK1603411.1"/>
    <property type="molecule type" value="Genomic_DNA"/>
</dbReference>
<feature type="domain" description="U1-type" evidence="3">
    <location>
        <begin position="107"/>
        <end position="141"/>
    </location>
</feature>
<evidence type="ECO:0000259" key="2">
    <source>
        <dbReference type="SMART" id="SM00355"/>
    </source>
</evidence>
<gene>
    <name evidence="4" type="ORF">QYE76_059187</name>
</gene>
<dbReference type="GO" id="GO:0008270">
    <property type="term" value="F:zinc ion binding"/>
    <property type="evidence" value="ECO:0007669"/>
    <property type="project" value="InterPro"/>
</dbReference>
<comment type="caution">
    <text evidence="4">The sequence shown here is derived from an EMBL/GenBank/DDBJ whole genome shotgun (WGS) entry which is preliminary data.</text>
</comment>
<feature type="domain" description="C2H2-type" evidence="2">
    <location>
        <begin position="110"/>
        <end position="134"/>
    </location>
</feature>
<proteinExistence type="predicted"/>
<dbReference type="AlphaFoldDB" id="A0AAD8VFQ1"/>
<dbReference type="PANTHER" id="PTHR46786:SF1">
    <property type="entry name" value="ZINC FINGER MATRIN-TYPE PROTEIN 3"/>
    <property type="match status" value="1"/>
</dbReference>
<dbReference type="GO" id="GO:0003676">
    <property type="term" value="F:nucleic acid binding"/>
    <property type="evidence" value="ECO:0007669"/>
    <property type="project" value="InterPro"/>
</dbReference>
<dbReference type="SUPFAM" id="SSF57667">
    <property type="entry name" value="beta-beta-alpha zinc fingers"/>
    <property type="match status" value="5"/>
</dbReference>
<dbReference type="InterPro" id="IPR013087">
    <property type="entry name" value="Znf_C2H2_type"/>
</dbReference>
<dbReference type="Pfam" id="PF12874">
    <property type="entry name" value="zf-met"/>
    <property type="match status" value="5"/>
</dbReference>
<feature type="domain" description="C2H2-type" evidence="2">
    <location>
        <begin position="171"/>
        <end position="195"/>
    </location>
</feature>
<dbReference type="SMART" id="SM00355">
    <property type="entry name" value="ZnF_C2H2"/>
    <property type="match status" value="5"/>
</dbReference>
<evidence type="ECO:0000313" key="5">
    <source>
        <dbReference type="Proteomes" id="UP001231189"/>
    </source>
</evidence>
<organism evidence="4 5">
    <name type="scientific">Lolium multiflorum</name>
    <name type="common">Italian ryegrass</name>
    <name type="synonym">Lolium perenne subsp. multiflorum</name>
    <dbReference type="NCBI Taxonomy" id="4521"/>
    <lineage>
        <taxon>Eukaryota</taxon>
        <taxon>Viridiplantae</taxon>
        <taxon>Streptophyta</taxon>
        <taxon>Embryophyta</taxon>
        <taxon>Tracheophyta</taxon>
        <taxon>Spermatophyta</taxon>
        <taxon>Magnoliopsida</taxon>
        <taxon>Liliopsida</taxon>
        <taxon>Poales</taxon>
        <taxon>Poaceae</taxon>
        <taxon>BOP clade</taxon>
        <taxon>Pooideae</taxon>
        <taxon>Poodae</taxon>
        <taxon>Poeae</taxon>
        <taxon>Poeae Chloroplast Group 2 (Poeae type)</taxon>
        <taxon>Loliodinae</taxon>
        <taxon>Loliinae</taxon>
        <taxon>Lolium</taxon>
    </lineage>
</organism>
<sequence>MYRYYGAPAVAFWKGGQPEHHFLAGEASEAQAAPAATDAFTVPDWISWFAASDPQRDAQVAAMEAPNGMAPAAAATAMHHAEFNAHFSHPLPRNALGKFVKKIPKVVQPVTCQVCNMQLDSVNNIRSHITGNKHKKNLEKLQDSITPKVAEIPDGAVAVHQTGRKRLEKPVPCELCKLQLTSINEFRSHVAGKKHKMNLEMLQDSTTPKLAEPPNGAVGESTEAAAAVTDGMIPAVQPMENKSPAATPEDLEAGAPEGELKVCTVSNVVKEIPKVVQPVTCEVCKTQLGSVNNMRSHETGKKHKKNLEKLQDSITPKVAETPDGAVAVHRTGRKRLEKPVPCELCKLQLTSIHDIRSHAAGKKHKMNLEMLQDSTTPKLAEPPNGAVGESTEAAAAVTDGVMPAVQPMENKSPAATAEDLEAGAPEGELKVCTVSNVVMKIPKVVQPVTCEGCKMQLGSVNNIRSHETGKKHKKNLEKLQDSTNSKLAEPPNGAVGESTEPAAAVTDGVMPAVHPRKRKRPAATPEDLEAKKRRAIKGGVA</sequence>
<feature type="domain" description="U1-type" evidence="3">
    <location>
        <begin position="445"/>
        <end position="479"/>
    </location>
</feature>
<evidence type="ECO:0000259" key="3">
    <source>
        <dbReference type="SMART" id="SM00451"/>
    </source>
</evidence>
<feature type="domain" description="U1-type" evidence="3">
    <location>
        <begin position="168"/>
        <end position="202"/>
    </location>
</feature>
<feature type="region of interest" description="Disordered" evidence="1">
    <location>
        <begin position="481"/>
        <end position="541"/>
    </location>
</feature>
<dbReference type="Gene3D" id="3.30.160.60">
    <property type="entry name" value="Classic Zinc Finger"/>
    <property type="match status" value="5"/>
</dbReference>
<evidence type="ECO:0008006" key="6">
    <source>
        <dbReference type="Google" id="ProtNLM"/>
    </source>
</evidence>
<dbReference type="InterPro" id="IPR036236">
    <property type="entry name" value="Znf_C2H2_sf"/>
</dbReference>
<feature type="domain" description="U1-type" evidence="3">
    <location>
        <begin position="276"/>
        <end position="310"/>
    </location>
</feature>
<reference evidence="4" key="1">
    <citation type="submission" date="2023-07" db="EMBL/GenBank/DDBJ databases">
        <title>A chromosome-level genome assembly of Lolium multiflorum.</title>
        <authorList>
            <person name="Chen Y."/>
            <person name="Copetti D."/>
            <person name="Kolliker R."/>
            <person name="Studer B."/>
        </authorList>
    </citation>
    <scope>NUCLEOTIDE SEQUENCE</scope>
    <source>
        <strain evidence="4">02402/16</strain>
        <tissue evidence="4">Leaf</tissue>
    </source>
</reference>
<feature type="domain" description="U1-type" evidence="3">
    <location>
        <begin position="337"/>
        <end position="371"/>
    </location>
</feature>
<feature type="domain" description="C2H2-type" evidence="2">
    <location>
        <begin position="340"/>
        <end position="364"/>
    </location>
</feature>
<evidence type="ECO:0000256" key="1">
    <source>
        <dbReference type="SAM" id="MobiDB-lite"/>
    </source>
</evidence>
<dbReference type="Proteomes" id="UP001231189">
    <property type="component" value="Unassembled WGS sequence"/>
</dbReference>
<dbReference type="InterPro" id="IPR003604">
    <property type="entry name" value="Matrin/U1-like-C_Znf_C2H2"/>
</dbReference>
<feature type="domain" description="C2H2-type" evidence="2">
    <location>
        <begin position="448"/>
        <end position="472"/>
    </location>
</feature>